<gene>
    <name evidence="2" type="ORF">ZT1A5_G7773</name>
</gene>
<organism evidence="2 3">
    <name type="scientific">Zymoseptoria tritici ST99CH_1A5</name>
    <dbReference type="NCBI Taxonomy" id="1276529"/>
    <lineage>
        <taxon>Eukaryota</taxon>
        <taxon>Fungi</taxon>
        <taxon>Dikarya</taxon>
        <taxon>Ascomycota</taxon>
        <taxon>Pezizomycotina</taxon>
        <taxon>Dothideomycetes</taxon>
        <taxon>Dothideomycetidae</taxon>
        <taxon>Mycosphaerellales</taxon>
        <taxon>Mycosphaerellaceae</taxon>
        <taxon>Zymoseptoria</taxon>
    </lineage>
</organism>
<feature type="compositionally biased region" description="Polar residues" evidence="1">
    <location>
        <begin position="353"/>
        <end position="369"/>
    </location>
</feature>
<evidence type="ECO:0000256" key="1">
    <source>
        <dbReference type="SAM" id="MobiDB-lite"/>
    </source>
</evidence>
<evidence type="ECO:0000313" key="3">
    <source>
        <dbReference type="Proteomes" id="UP000215453"/>
    </source>
</evidence>
<sequence length="435" mass="47615">MAEDQDTSPPPGEFEQPPNNERAAHERRTQEYKLSAHFEVITGSSKTLHNIRKHIVSGKMNTAIFLLLSFVPLVYTAETLSTIGNIGRKAGDALGPIGDALGLIQFAVELIDTPSNTGGTKVQIGVSGQNNPGEDQVSNYTLSVPGTELIDCKEGEIRVIWAFDTYNNVLGSSDTDLGQIPAASRGNYVVHQHEQETTQGQYIDVIASDDEICISWILTAQPSGSSEQRTLSGGTNTTYWGKCVWMDTDGGKDIDIDPVAITLRQMKINTFAYGADAQDKGLDYYCSATIFTHDDADPIEARPAGPHARDSLGNSGGMSIDPRSVPQPPRVTEPKKPRPRSQKSTERLIVNSRPEQSAVNLCNSPTSRGSDFVSKNEGLFCDMETKTLYPLCSTDQCTDCFDVDADELQMRKRDSTGLYARDTPPKRYKKIQVVE</sequence>
<proteinExistence type="predicted"/>
<dbReference type="AlphaFoldDB" id="A0A1Y6LSA0"/>
<feature type="region of interest" description="Disordered" evidence="1">
    <location>
        <begin position="297"/>
        <end position="369"/>
    </location>
</feature>
<reference evidence="2 3" key="1">
    <citation type="submission" date="2016-10" db="EMBL/GenBank/DDBJ databases">
        <authorList>
            <person name="Varghese N."/>
        </authorList>
    </citation>
    <scope>NUCLEOTIDE SEQUENCE [LARGE SCALE GENOMIC DNA]</scope>
</reference>
<accession>A0A1Y6LSA0</accession>
<feature type="region of interest" description="Disordered" evidence="1">
    <location>
        <begin position="1"/>
        <end position="28"/>
    </location>
</feature>
<evidence type="ECO:0000313" key="2">
    <source>
        <dbReference type="EMBL" id="SMY26330.1"/>
    </source>
</evidence>
<dbReference type="Proteomes" id="UP000215453">
    <property type="component" value="Chromosome 7"/>
</dbReference>
<dbReference type="EMBL" id="LT882682">
    <property type="protein sequence ID" value="SMY26330.1"/>
    <property type="molecule type" value="Genomic_DNA"/>
</dbReference>
<name>A0A1Y6LSA0_ZYMTR</name>
<protein>
    <submittedName>
        <fullName evidence="2">Uncharacterized protein</fullName>
    </submittedName>
</protein>